<name>A0ABP3WGZ3_9GAMM</name>
<evidence type="ECO:0000313" key="3">
    <source>
        <dbReference type="Proteomes" id="UP001500021"/>
    </source>
</evidence>
<evidence type="ECO:0000313" key="2">
    <source>
        <dbReference type="EMBL" id="GAA0818431.1"/>
    </source>
</evidence>
<proteinExistence type="predicted"/>
<organism evidence="2 3">
    <name type="scientific">Colwellia asteriadis</name>
    <dbReference type="NCBI Taxonomy" id="517723"/>
    <lineage>
        <taxon>Bacteria</taxon>
        <taxon>Pseudomonadati</taxon>
        <taxon>Pseudomonadota</taxon>
        <taxon>Gammaproteobacteria</taxon>
        <taxon>Alteromonadales</taxon>
        <taxon>Colwelliaceae</taxon>
        <taxon>Colwellia</taxon>
    </lineage>
</organism>
<keyword evidence="3" id="KW-1185">Reference proteome</keyword>
<keyword evidence="1" id="KW-0812">Transmembrane</keyword>
<comment type="caution">
    <text evidence="2">The sequence shown here is derived from an EMBL/GenBank/DDBJ whole genome shotgun (WGS) entry which is preliminary data.</text>
</comment>
<dbReference type="Proteomes" id="UP001500021">
    <property type="component" value="Unassembled WGS sequence"/>
</dbReference>
<sequence length="68" mass="7980">MNFRHADIHYNVGLFLVLTILVVTLIVSMAIESTYTMQSTNYRVNKEIMADLAQRVFCYLRPSNRKLR</sequence>
<evidence type="ECO:0000256" key="1">
    <source>
        <dbReference type="SAM" id="Phobius"/>
    </source>
</evidence>
<reference evidence="3" key="1">
    <citation type="journal article" date="2019" name="Int. J. Syst. Evol. Microbiol.">
        <title>The Global Catalogue of Microorganisms (GCM) 10K type strain sequencing project: providing services to taxonomists for standard genome sequencing and annotation.</title>
        <authorList>
            <consortium name="The Broad Institute Genomics Platform"/>
            <consortium name="The Broad Institute Genome Sequencing Center for Infectious Disease"/>
            <person name="Wu L."/>
            <person name="Ma J."/>
        </authorList>
    </citation>
    <scope>NUCLEOTIDE SEQUENCE [LARGE SCALE GENOMIC DNA]</scope>
    <source>
        <strain evidence="3">JCM 15608</strain>
    </source>
</reference>
<accession>A0ABP3WGZ3</accession>
<dbReference type="EMBL" id="BAAAFA010000007">
    <property type="protein sequence ID" value="GAA0818431.1"/>
    <property type="molecule type" value="Genomic_DNA"/>
</dbReference>
<feature type="transmembrane region" description="Helical" evidence="1">
    <location>
        <begin position="12"/>
        <end position="31"/>
    </location>
</feature>
<keyword evidence="1" id="KW-1133">Transmembrane helix</keyword>
<gene>
    <name evidence="2" type="ORF">GCM10009111_21100</name>
</gene>
<keyword evidence="1" id="KW-0472">Membrane</keyword>
<protein>
    <submittedName>
        <fullName evidence="2">Uncharacterized protein</fullName>
    </submittedName>
</protein>